<evidence type="ECO:0000313" key="3">
    <source>
        <dbReference type="Proteomes" id="UP001362999"/>
    </source>
</evidence>
<evidence type="ECO:0000313" key="2">
    <source>
        <dbReference type="EMBL" id="KAK6966732.1"/>
    </source>
</evidence>
<dbReference type="AlphaFoldDB" id="A0AAV9Z0H3"/>
<protein>
    <submittedName>
        <fullName evidence="2">Uncharacterized protein</fullName>
    </submittedName>
</protein>
<feature type="region of interest" description="Disordered" evidence="1">
    <location>
        <begin position="381"/>
        <end position="409"/>
    </location>
</feature>
<feature type="compositionally biased region" description="Low complexity" evidence="1">
    <location>
        <begin position="383"/>
        <end position="404"/>
    </location>
</feature>
<feature type="compositionally biased region" description="Acidic residues" evidence="1">
    <location>
        <begin position="329"/>
        <end position="339"/>
    </location>
</feature>
<feature type="region of interest" description="Disordered" evidence="1">
    <location>
        <begin position="147"/>
        <end position="166"/>
    </location>
</feature>
<gene>
    <name evidence="2" type="ORF">R3P38DRAFT_3245417</name>
</gene>
<organism evidence="2 3">
    <name type="scientific">Favolaschia claudopus</name>
    <dbReference type="NCBI Taxonomy" id="2862362"/>
    <lineage>
        <taxon>Eukaryota</taxon>
        <taxon>Fungi</taxon>
        <taxon>Dikarya</taxon>
        <taxon>Basidiomycota</taxon>
        <taxon>Agaricomycotina</taxon>
        <taxon>Agaricomycetes</taxon>
        <taxon>Agaricomycetidae</taxon>
        <taxon>Agaricales</taxon>
        <taxon>Marasmiineae</taxon>
        <taxon>Mycenaceae</taxon>
        <taxon>Favolaschia</taxon>
    </lineage>
</organism>
<comment type="caution">
    <text evidence="2">The sequence shown here is derived from an EMBL/GenBank/DDBJ whole genome shotgun (WGS) entry which is preliminary data.</text>
</comment>
<sequence>MGAPPWTTPLELEYLNSMLPAYVEARKNAHVVPFNRFWTTLNSGFLSRFPVEGKLGIPNGPLARRLKLKLKRRTSARSLPKGKASERATKAGKKKAGKGLFKILGKKKKPRPYRSIEIYQKLYCKKIRAAVMDKGYGQMNEEAEAERAAAAAADGGSTQSSRVLTEDELAVEEARIEAETDARIRAHASQRFSLMRTTSIAMLSTETPEVKAHVESEKEERNAIRMQGWDDARNSTDSRCRRDCRESYRRGSGVVYARGERWSDPGRAGALSMKTICYGTIGDGGPDFLASYPELQSLKAHFAKFLKRAFPHDVRDARSLPELIARDGDEGDSENEQPEDSPAPAPKRIRRKQKKTSTASETITYCQLSFYERRTCSRDKYHGLPATPTTSAPSPAGLTPSLTPTTPPQPVSANDYPIPPDFDQTLQDIIVHAGALHDDGLISMHDGLMPMHDDDDDSSYSFRHSFGDAWSDGTPDFIPQPPSFDAAGNDLPEPVAARIRERPVARPAPPPFFPFPKPAAPNTTGVLSFSHIPASSVIPAATPSTGAAAAKLAALRASISNARAKVAESNEFATFNLSTAHTSPPPLVSGQPPASASPHPPIIPTPPFNPVASNIVTPVVPIDDEEPPVAPAPAVDAAHAGRGWDVGRARAESARIHREEAEQRKNRNEALRREKAMRENVAEVESGRKKRVARANAASEGEVFVVRPLQELRERAATKQMFYPDGREMHLPGMRASTRGSFPLGPRAGTLADLNPAQKVHDEDLLHKLQGTKRKAAEDEQAKKPSK</sequence>
<name>A0AAV9Z0H3_9AGAR</name>
<feature type="region of interest" description="Disordered" evidence="1">
    <location>
        <begin position="736"/>
        <end position="787"/>
    </location>
</feature>
<feature type="region of interest" description="Disordered" evidence="1">
    <location>
        <begin position="582"/>
        <end position="601"/>
    </location>
</feature>
<accession>A0AAV9Z0H3</accession>
<dbReference type="Proteomes" id="UP001362999">
    <property type="component" value="Unassembled WGS sequence"/>
</dbReference>
<evidence type="ECO:0000256" key="1">
    <source>
        <dbReference type="SAM" id="MobiDB-lite"/>
    </source>
</evidence>
<keyword evidence="3" id="KW-1185">Reference proteome</keyword>
<feature type="compositionally biased region" description="Basic and acidic residues" evidence="1">
    <location>
        <begin position="775"/>
        <end position="787"/>
    </location>
</feature>
<proteinExistence type="predicted"/>
<reference evidence="2 3" key="1">
    <citation type="journal article" date="2024" name="J Genomics">
        <title>Draft genome sequencing and assembly of Favolaschia claudopus CIRM-BRFM 2984 isolated from oak limbs.</title>
        <authorList>
            <person name="Navarro D."/>
            <person name="Drula E."/>
            <person name="Chaduli D."/>
            <person name="Cazenave R."/>
            <person name="Ahrendt S."/>
            <person name="Wang J."/>
            <person name="Lipzen A."/>
            <person name="Daum C."/>
            <person name="Barry K."/>
            <person name="Grigoriev I.V."/>
            <person name="Favel A."/>
            <person name="Rosso M.N."/>
            <person name="Martin F."/>
        </authorList>
    </citation>
    <scope>NUCLEOTIDE SEQUENCE [LARGE SCALE GENOMIC DNA]</scope>
    <source>
        <strain evidence="2 3">CIRM-BRFM 2984</strain>
    </source>
</reference>
<dbReference type="EMBL" id="JAWWNJ010000257">
    <property type="protein sequence ID" value="KAK6966732.1"/>
    <property type="molecule type" value="Genomic_DNA"/>
</dbReference>
<feature type="region of interest" description="Disordered" evidence="1">
    <location>
        <begin position="326"/>
        <end position="356"/>
    </location>
</feature>